<dbReference type="InterPro" id="IPR036513">
    <property type="entry name" value="STAS_dom_sf"/>
</dbReference>
<dbReference type="AlphaFoldDB" id="A0A7W8DJN6"/>
<dbReference type="InterPro" id="IPR003658">
    <property type="entry name" value="Anti-sigma_ant"/>
</dbReference>
<organism evidence="4 5">
    <name type="scientific">Prosthecobacter vanneervenii</name>
    <dbReference type="NCBI Taxonomy" id="48466"/>
    <lineage>
        <taxon>Bacteria</taxon>
        <taxon>Pseudomonadati</taxon>
        <taxon>Verrucomicrobiota</taxon>
        <taxon>Verrucomicrobiia</taxon>
        <taxon>Verrucomicrobiales</taxon>
        <taxon>Verrucomicrobiaceae</taxon>
        <taxon>Prosthecobacter</taxon>
    </lineage>
</organism>
<dbReference type="Proteomes" id="UP000590740">
    <property type="component" value="Unassembled WGS sequence"/>
</dbReference>
<evidence type="ECO:0000313" key="5">
    <source>
        <dbReference type="Proteomes" id="UP000590740"/>
    </source>
</evidence>
<dbReference type="SUPFAM" id="SSF52091">
    <property type="entry name" value="SpoIIaa-like"/>
    <property type="match status" value="1"/>
</dbReference>
<comment type="caution">
    <text evidence="4">The sequence shown here is derived from an EMBL/GenBank/DDBJ whole genome shotgun (WGS) entry which is preliminary data.</text>
</comment>
<dbReference type="CDD" id="cd07043">
    <property type="entry name" value="STAS_anti-anti-sigma_factors"/>
    <property type="match status" value="1"/>
</dbReference>
<dbReference type="Pfam" id="PF01740">
    <property type="entry name" value="STAS"/>
    <property type="match status" value="1"/>
</dbReference>
<protein>
    <recommendedName>
        <fullName evidence="2">Anti-sigma factor antagonist</fullName>
    </recommendedName>
</protein>
<evidence type="ECO:0000256" key="1">
    <source>
        <dbReference type="ARBA" id="ARBA00009013"/>
    </source>
</evidence>
<dbReference type="NCBIfam" id="TIGR00377">
    <property type="entry name" value="ant_ant_sig"/>
    <property type="match status" value="1"/>
</dbReference>
<dbReference type="GO" id="GO:0043856">
    <property type="term" value="F:anti-sigma factor antagonist activity"/>
    <property type="evidence" value="ECO:0007669"/>
    <property type="project" value="InterPro"/>
</dbReference>
<accession>A0A7W8DJN6</accession>
<dbReference type="PANTHER" id="PTHR33495:SF2">
    <property type="entry name" value="ANTI-SIGMA FACTOR ANTAGONIST TM_1081-RELATED"/>
    <property type="match status" value="1"/>
</dbReference>
<reference evidence="4 5" key="1">
    <citation type="submission" date="2020-08" db="EMBL/GenBank/DDBJ databases">
        <title>Genomic Encyclopedia of Type Strains, Phase IV (KMG-IV): sequencing the most valuable type-strain genomes for metagenomic binning, comparative biology and taxonomic classification.</title>
        <authorList>
            <person name="Goeker M."/>
        </authorList>
    </citation>
    <scope>NUCLEOTIDE SEQUENCE [LARGE SCALE GENOMIC DNA]</scope>
    <source>
        <strain evidence="4 5">DSM 12252</strain>
    </source>
</reference>
<dbReference type="Gene3D" id="3.30.750.24">
    <property type="entry name" value="STAS domain"/>
    <property type="match status" value="1"/>
</dbReference>
<sequence length="97" mass="10914">MTLTPTAHLTAPAELCAATARQWRDRLDHEIKAEHEEVCIDLSKTRFIDSSGLGVLLTLNKNLRSRGVSLKLLNPSTAVCQLIELTRLHRVFEIIHD</sequence>
<dbReference type="PROSITE" id="PS50801">
    <property type="entry name" value="STAS"/>
    <property type="match status" value="1"/>
</dbReference>
<keyword evidence="5" id="KW-1185">Reference proteome</keyword>
<gene>
    <name evidence="4" type="ORF">HNQ65_001787</name>
</gene>
<comment type="similarity">
    <text evidence="1 2">Belongs to the anti-sigma-factor antagonist family.</text>
</comment>
<evidence type="ECO:0000259" key="3">
    <source>
        <dbReference type="PROSITE" id="PS50801"/>
    </source>
</evidence>
<dbReference type="PANTHER" id="PTHR33495">
    <property type="entry name" value="ANTI-SIGMA FACTOR ANTAGONIST TM_1081-RELATED-RELATED"/>
    <property type="match status" value="1"/>
</dbReference>
<dbReference type="InterPro" id="IPR002645">
    <property type="entry name" value="STAS_dom"/>
</dbReference>
<evidence type="ECO:0000256" key="2">
    <source>
        <dbReference type="RuleBase" id="RU003749"/>
    </source>
</evidence>
<feature type="domain" description="STAS" evidence="3">
    <location>
        <begin position="9"/>
        <end position="97"/>
    </location>
</feature>
<dbReference type="EMBL" id="JACHIG010000003">
    <property type="protein sequence ID" value="MBB5032210.1"/>
    <property type="molecule type" value="Genomic_DNA"/>
</dbReference>
<proteinExistence type="inferred from homology"/>
<evidence type="ECO:0000313" key="4">
    <source>
        <dbReference type="EMBL" id="MBB5032210.1"/>
    </source>
</evidence>
<name>A0A7W8DJN6_9BACT</name>
<dbReference type="RefSeq" id="WP_184339146.1">
    <property type="nucleotide sequence ID" value="NZ_JACHIG010000003.1"/>
</dbReference>